<evidence type="ECO:0000256" key="6">
    <source>
        <dbReference type="ARBA" id="ARBA00023125"/>
    </source>
</evidence>
<keyword evidence="11" id="KW-1185">Reference proteome</keyword>
<dbReference type="GO" id="GO:0032259">
    <property type="term" value="P:methylation"/>
    <property type="evidence" value="ECO:0007669"/>
    <property type="project" value="UniProtKB-KW"/>
</dbReference>
<dbReference type="PROSITE" id="PS00092">
    <property type="entry name" value="N6_MTASE"/>
    <property type="match status" value="1"/>
</dbReference>
<name>A0A4P9C6P6_EUBML</name>
<evidence type="ECO:0000256" key="2">
    <source>
        <dbReference type="ARBA" id="ARBA00022603"/>
    </source>
</evidence>
<evidence type="ECO:0000259" key="8">
    <source>
        <dbReference type="Pfam" id="PF07669"/>
    </source>
</evidence>
<dbReference type="PANTHER" id="PTHR33841:SF6">
    <property type="entry name" value="TYPE II METHYLTRANSFERASE M.HINDII"/>
    <property type="match status" value="1"/>
</dbReference>
<dbReference type="REBASE" id="314666">
    <property type="entry name" value="M.EmaYIORF6520P"/>
</dbReference>
<dbReference type="EMBL" id="CP029487">
    <property type="protein sequence ID" value="QCT70994.1"/>
    <property type="molecule type" value="Genomic_DNA"/>
</dbReference>
<keyword evidence="5" id="KW-0680">Restriction system</keyword>
<dbReference type="InterPro" id="IPR029063">
    <property type="entry name" value="SAM-dependent_MTases_sf"/>
</dbReference>
<evidence type="ECO:0000256" key="3">
    <source>
        <dbReference type="ARBA" id="ARBA00022679"/>
    </source>
</evidence>
<feature type="domain" description="Type II methyltransferase M.TaqI-like" evidence="8">
    <location>
        <begin position="190"/>
        <end position="331"/>
    </location>
</feature>
<evidence type="ECO:0000313" key="10">
    <source>
        <dbReference type="EMBL" id="QCT70994.1"/>
    </source>
</evidence>
<accession>A0A4P9C6P6</accession>
<dbReference type="InterPro" id="IPR011639">
    <property type="entry name" value="MethylTrfase_TaqI-like_dom"/>
</dbReference>
<dbReference type="InterPro" id="IPR002052">
    <property type="entry name" value="DNA_methylase_N6_adenine_CS"/>
</dbReference>
<dbReference type="KEGG" id="emt:CPZ25_006520"/>
<proteinExistence type="predicted"/>
<feature type="domain" description="TaqI-like C-terminal specificity" evidence="9">
    <location>
        <begin position="495"/>
        <end position="604"/>
    </location>
</feature>
<keyword evidence="4" id="KW-0949">S-adenosyl-L-methionine</keyword>
<dbReference type="Pfam" id="PF07669">
    <property type="entry name" value="Eco57I"/>
    <property type="match status" value="1"/>
</dbReference>
<reference evidence="10 11" key="1">
    <citation type="submission" date="2018-05" db="EMBL/GenBank/DDBJ databases">
        <title>Genome comparison of Eubacterium sp.</title>
        <authorList>
            <person name="Feng Y."/>
            <person name="Sanchez-Andrea I."/>
            <person name="Stams A.J.M."/>
            <person name="De Vos W.M."/>
        </authorList>
    </citation>
    <scope>NUCLEOTIDE SEQUENCE [LARGE SCALE GENOMIC DNA]</scope>
    <source>
        <strain evidence="10 11">YI</strain>
    </source>
</reference>
<dbReference type="GO" id="GO:0009007">
    <property type="term" value="F:site-specific DNA-methyltransferase (adenine-specific) activity"/>
    <property type="evidence" value="ECO:0007669"/>
    <property type="project" value="UniProtKB-EC"/>
</dbReference>
<evidence type="ECO:0000256" key="1">
    <source>
        <dbReference type="ARBA" id="ARBA00011900"/>
    </source>
</evidence>
<evidence type="ECO:0000256" key="5">
    <source>
        <dbReference type="ARBA" id="ARBA00022747"/>
    </source>
</evidence>
<dbReference type="EC" id="2.1.1.72" evidence="1"/>
<dbReference type="RefSeq" id="WP_096919986.1">
    <property type="nucleotide sequence ID" value="NZ_CP029487.1"/>
</dbReference>
<dbReference type="InterPro" id="IPR025931">
    <property type="entry name" value="TaqI_C"/>
</dbReference>
<dbReference type="CDD" id="cd02440">
    <property type="entry name" value="AdoMet_MTases"/>
    <property type="match status" value="1"/>
</dbReference>
<sequence>MKEIIQKIDEVYKRYDYVENKGELLLFLIKILTLKFLVDNGRVVLDRKNAQKLRTDFTVGGIMRVWSRGVSNSHHWTDEGKLTLSGLIWEDVKRFIEDTDSFENKNASVIGELYEECLHRSHKKSQGIFYTPDVLAEYMVSLCVSVVKKEKILDPACGSGSLLSAAYDYILKNTKDLEKEAVHKRLLQKSLCGVDKDPLAVLVTRITLALKGPKYCYPAGIMVGDCLDKSTADFKDSSFDVVIGNPPYVGHKEIDSDYMKRLKALYSDVYQNKGDLSYCFFKRGYELLKDKGRLLFLTSRYFMEAYNARALRQFIREHFMIRRLIDFNGLRVISGIGIDPALSLLIKGRAPARHAARVSRFFVQKGKLRETSVYIEDLESGQPKLHEDFETRQSQMDDALWRLYGPMTKTIVEKIEKRAPFTLENLVDSFQGIITGNDKAFIFDDNELDAYNFNPQFLHPWIKNRNVHAFEITPPGKQILYTNEIDAIERHPYEEVYLKQFREKLSGRRECMSGRLPWYAIQWGRNLECFMKKKIVFPYKAKDNRFAIDENRYFFSADIYGLTLKNRLYSQVNEEFLVVLLNSRLYNFYFKSFAKKLGVDLYEYYPNTVLKLKIPDVSMEISDKFKDFYDKIIDLTETTHQKDREALLLEADRWIYGYFDINEEEISWIEKQ</sequence>
<evidence type="ECO:0000259" key="9">
    <source>
        <dbReference type="Pfam" id="PF12950"/>
    </source>
</evidence>
<dbReference type="SUPFAM" id="SSF53335">
    <property type="entry name" value="S-adenosyl-L-methionine-dependent methyltransferases"/>
    <property type="match status" value="1"/>
</dbReference>
<dbReference type="SUPFAM" id="SSF116734">
    <property type="entry name" value="DNA methylase specificity domain"/>
    <property type="match status" value="1"/>
</dbReference>
<dbReference type="GO" id="GO:0003677">
    <property type="term" value="F:DNA binding"/>
    <property type="evidence" value="ECO:0007669"/>
    <property type="project" value="UniProtKB-KW"/>
</dbReference>
<evidence type="ECO:0000313" key="11">
    <source>
        <dbReference type="Proteomes" id="UP000218387"/>
    </source>
</evidence>
<dbReference type="GO" id="GO:0009307">
    <property type="term" value="P:DNA restriction-modification system"/>
    <property type="evidence" value="ECO:0007669"/>
    <property type="project" value="UniProtKB-KW"/>
</dbReference>
<protein>
    <recommendedName>
        <fullName evidence="1">site-specific DNA-methyltransferase (adenine-specific)</fullName>
        <ecNumber evidence="1">2.1.1.72</ecNumber>
    </recommendedName>
</protein>
<organism evidence="10 11">
    <name type="scientific">Eubacterium maltosivorans</name>
    <dbReference type="NCBI Taxonomy" id="2041044"/>
    <lineage>
        <taxon>Bacteria</taxon>
        <taxon>Bacillati</taxon>
        <taxon>Bacillota</taxon>
        <taxon>Clostridia</taxon>
        <taxon>Eubacteriales</taxon>
        <taxon>Eubacteriaceae</taxon>
        <taxon>Eubacterium</taxon>
    </lineage>
</organism>
<keyword evidence="6" id="KW-0238">DNA-binding</keyword>
<gene>
    <name evidence="10" type="ORF">CPZ25_006520</name>
</gene>
<comment type="catalytic activity">
    <reaction evidence="7">
        <text>a 2'-deoxyadenosine in DNA + S-adenosyl-L-methionine = an N(6)-methyl-2'-deoxyadenosine in DNA + S-adenosyl-L-homocysteine + H(+)</text>
        <dbReference type="Rhea" id="RHEA:15197"/>
        <dbReference type="Rhea" id="RHEA-COMP:12418"/>
        <dbReference type="Rhea" id="RHEA-COMP:12419"/>
        <dbReference type="ChEBI" id="CHEBI:15378"/>
        <dbReference type="ChEBI" id="CHEBI:57856"/>
        <dbReference type="ChEBI" id="CHEBI:59789"/>
        <dbReference type="ChEBI" id="CHEBI:90615"/>
        <dbReference type="ChEBI" id="CHEBI:90616"/>
        <dbReference type="EC" id="2.1.1.72"/>
    </reaction>
</comment>
<dbReference type="PRINTS" id="PR00507">
    <property type="entry name" value="N12N6MTFRASE"/>
</dbReference>
<dbReference type="Gene3D" id="3.40.50.150">
    <property type="entry name" value="Vaccinia Virus protein VP39"/>
    <property type="match status" value="1"/>
</dbReference>
<evidence type="ECO:0000256" key="7">
    <source>
        <dbReference type="ARBA" id="ARBA00047942"/>
    </source>
</evidence>
<dbReference type="InterPro" id="IPR050953">
    <property type="entry name" value="N4_N6_ade-DNA_methylase"/>
</dbReference>
<dbReference type="Pfam" id="PF12950">
    <property type="entry name" value="TaqI_C"/>
    <property type="match status" value="1"/>
</dbReference>
<keyword evidence="2" id="KW-0489">Methyltransferase</keyword>
<dbReference type="PANTHER" id="PTHR33841">
    <property type="entry name" value="DNA METHYLTRANSFERASE YEEA-RELATED"/>
    <property type="match status" value="1"/>
</dbReference>
<evidence type="ECO:0000256" key="4">
    <source>
        <dbReference type="ARBA" id="ARBA00022691"/>
    </source>
</evidence>
<dbReference type="AlphaFoldDB" id="A0A4P9C6P6"/>
<keyword evidence="3" id="KW-0808">Transferase</keyword>
<dbReference type="Proteomes" id="UP000218387">
    <property type="component" value="Chromosome"/>
</dbReference>